<dbReference type="EMBL" id="BART01035055">
    <property type="protein sequence ID" value="GAH10499.1"/>
    <property type="molecule type" value="Genomic_DNA"/>
</dbReference>
<gene>
    <name evidence="2" type="ORF">S01H4_59697</name>
</gene>
<feature type="non-terminal residue" evidence="2">
    <location>
        <position position="1"/>
    </location>
</feature>
<dbReference type="Pfam" id="PF14088">
    <property type="entry name" value="DUF4268"/>
    <property type="match status" value="1"/>
</dbReference>
<evidence type="ECO:0000313" key="2">
    <source>
        <dbReference type="EMBL" id="GAH10499.1"/>
    </source>
</evidence>
<comment type="caution">
    <text evidence="2">The sequence shown here is derived from an EMBL/GenBank/DDBJ whole genome shotgun (WGS) entry which is preliminary data.</text>
</comment>
<organism evidence="2">
    <name type="scientific">marine sediment metagenome</name>
    <dbReference type="NCBI Taxonomy" id="412755"/>
    <lineage>
        <taxon>unclassified sequences</taxon>
        <taxon>metagenomes</taxon>
        <taxon>ecological metagenomes</taxon>
    </lineage>
</organism>
<dbReference type="AlphaFoldDB" id="X1E010"/>
<dbReference type="InterPro" id="IPR025364">
    <property type="entry name" value="DUF4268"/>
</dbReference>
<evidence type="ECO:0000259" key="1">
    <source>
        <dbReference type="Pfam" id="PF14088"/>
    </source>
</evidence>
<proteinExistence type="predicted"/>
<protein>
    <recommendedName>
        <fullName evidence="1">DUF4268 domain-containing protein</fullName>
    </recommendedName>
</protein>
<name>X1E010_9ZZZZ</name>
<reference evidence="2" key="1">
    <citation type="journal article" date="2014" name="Front. Microbiol.">
        <title>High frequency of phylogenetically diverse reductive dehalogenase-homologous genes in deep subseafloor sedimentary metagenomes.</title>
        <authorList>
            <person name="Kawai M."/>
            <person name="Futagami T."/>
            <person name="Toyoda A."/>
            <person name="Takaki Y."/>
            <person name="Nishi S."/>
            <person name="Hori S."/>
            <person name="Arai W."/>
            <person name="Tsubouchi T."/>
            <person name="Morono Y."/>
            <person name="Uchiyama I."/>
            <person name="Ito T."/>
            <person name="Fujiyama A."/>
            <person name="Inagaki F."/>
            <person name="Takami H."/>
        </authorList>
    </citation>
    <scope>NUCLEOTIDE SEQUENCE</scope>
    <source>
        <strain evidence="2">Expedition CK06-06</strain>
    </source>
</reference>
<sequence>TNISPTIYSWIGTSTGKSGISYVYSITYKYGGCEIYFDKGKEFEEPNINKLRFDELFKHKDEIEKEFGGKLNWERLDNKRASRISFKFTGNYLLNKDRWDNLQNNMIEAMICLEIAFKKHVKKLD</sequence>
<feature type="domain" description="DUF4268" evidence="1">
    <location>
        <begin position="2"/>
        <end position="120"/>
    </location>
</feature>
<accession>X1E010</accession>